<dbReference type="EMBL" id="HBEF01011704">
    <property type="protein sequence ID" value="CAD8335273.1"/>
    <property type="molecule type" value="Transcribed_RNA"/>
</dbReference>
<protein>
    <submittedName>
        <fullName evidence="1">Uncharacterized protein</fullName>
    </submittedName>
</protein>
<organism evidence="1">
    <name type="scientific">Craspedostauros australis</name>
    <dbReference type="NCBI Taxonomy" id="1486917"/>
    <lineage>
        <taxon>Eukaryota</taxon>
        <taxon>Sar</taxon>
        <taxon>Stramenopiles</taxon>
        <taxon>Ochrophyta</taxon>
        <taxon>Bacillariophyta</taxon>
        <taxon>Bacillariophyceae</taxon>
        <taxon>Bacillariophycidae</taxon>
        <taxon>Naviculales</taxon>
        <taxon>Naviculaceae</taxon>
        <taxon>Craspedostauros</taxon>
    </lineage>
</organism>
<gene>
    <name evidence="1" type="ORF">CAUS1442_LOCUS7378</name>
    <name evidence="2" type="ORF">CAUS1442_LOCUS7384</name>
</gene>
<sequence>MLVGWSVGAHLSSCQTDLQLSMKSASSSTDVIAAFLPTQLVCYHAHILVLPSMRAQTQAQHEDDYGMLETHLLLVPPMGLLPNFQSDFWRWGQRWGSPCPPWLIGRAPQSSRPDHALAFVSWSWNVCCLLCSSCYLLHFNDTQSSQ</sequence>
<name>A0A6T6GGG3_9STRA</name>
<evidence type="ECO:0000313" key="2">
    <source>
        <dbReference type="EMBL" id="CAD8335279.1"/>
    </source>
</evidence>
<proteinExistence type="predicted"/>
<evidence type="ECO:0000313" key="1">
    <source>
        <dbReference type="EMBL" id="CAD8335273.1"/>
    </source>
</evidence>
<dbReference type="AlphaFoldDB" id="A0A6T6GGG3"/>
<reference evidence="1" key="1">
    <citation type="submission" date="2021-01" db="EMBL/GenBank/DDBJ databases">
        <authorList>
            <person name="Corre E."/>
            <person name="Pelletier E."/>
            <person name="Niang G."/>
            <person name="Scheremetjew M."/>
            <person name="Finn R."/>
            <person name="Kale V."/>
            <person name="Holt S."/>
            <person name="Cochrane G."/>
            <person name="Meng A."/>
            <person name="Brown T."/>
            <person name="Cohen L."/>
        </authorList>
    </citation>
    <scope>NUCLEOTIDE SEQUENCE</scope>
    <source>
        <strain evidence="1">CCMP3328</strain>
    </source>
</reference>
<dbReference type="EMBL" id="HBEF01011715">
    <property type="protein sequence ID" value="CAD8335279.1"/>
    <property type="molecule type" value="Transcribed_RNA"/>
</dbReference>
<accession>A0A6T6GGG3</accession>